<sequence length="76" mass="8409">MPECPQAADKLITIPVGDRVDQRMLTADIGDGCVGRAEVDHRYRLLRIKVPIQDADKGFHDVLDDDRTARGAQHGV</sequence>
<protein>
    <submittedName>
        <fullName evidence="1">Uncharacterized protein</fullName>
    </submittedName>
</protein>
<dbReference type="EMBL" id="CTEF01000002">
    <property type="protein sequence ID" value="CQD14169.1"/>
    <property type="molecule type" value="Genomic_DNA"/>
</dbReference>
<proteinExistence type="predicted"/>
<evidence type="ECO:0000313" key="2">
    <source>
        <dbReference type="Proteomes" id="UP000182227"/>
    </source>
</evidence>
<evidence type="ECO:0000313" key="1">
    <source>
        <dbReference type="EMBL" id="CQD14169.1"/>
    </source>
</evidence>
<reference evidence="1 2" key="1">
    <citation type="submission" date="2015-03" db="EMBL/GenBank/DDBJ databases">
        <authorList>
            <person name="Murphy D."/>
        </authorList>
    </citation>
    <scope>NUCLEOTIDE SEQUENCE [LARGE SCALE GENOMIC DNA]</scope>
    <source>
        <strain evidence="1 2">D16</strain>
    </source>
</reference>
<dbReference type="AlphaFoldDB" id="A0A0U1DE88"/>
<name>A0A0U1DE88_9MYCO</name>
<organism evidence="1 2">
    <name type="scientific">Mycolicibacterium conceptionense</name>
    <dbReference type="NCBI Taxonomy" id="451644"/>
    <lineage>
        <taxon>Bacteria</taxon>
        <taxon>Bacillati</taxon>
        <taxon>Actinomycetota</taxon>
        <taxon>Actinomycetes</taxon>
        <taxon>Mycobacteriales</taxon>
        <taxon>Mycobacteriaceae</taxon>
        <taxon>Mycolicibacterium</taxon>
    </lineage>
</organism>
<dbReference type="Proteomes" id="UP000182227">
    <property type="component" value="Unassembled WGS sequence"/>
</dbReference>
<accession>A0A0U1DE88</accession>
<gene>
    <name evidence="1" type="ORF">BN970_02847</name>
</gene>